<keyword evidence="4" id="KW-1185">Reference proteome</keyword>
<dbReference type="InterPro" id="IPR001031">
    <property type="entry name" value="Thioesterase"/>
</dbReference>
<dbReference type="InterPro" id="IPR029058">
    <property type="entry name" value="AB_hydrolase_fold"/>
</dbReference>
<evidence type="ECO:0000256" key="1">
    <source>
        <dbReference type="ARBA" id="ARBA00007169"/>
    </source>
</evidence>
<evidence type="ECO:0000313" key="4">
    <source>
        <dbReference type="Proteomes" id="UP000199691"/>
    </source>
</evidence>
<dbReference type="Proteomes" id="UP000199691">
    <property type="component" value="Unassembled WGS sequence"/>
</dbReference>
<accession>A0A1H0JQ22</accession>
<gene>
    <name evidence="3" type="ORF">SAMN05421507_102581</name>
</gene>
<protein>
    <submittedName>
        <fullName evidence="3">Surfactin synthase thioesterase subunit</fullName>
    </submittedName>
</protein>
<sequence>MTTAVARPAVLDDWSYLPCPRGPGAQRLVCFPHAGGDVGTFAELAASVGPDVEVLAVRLPGRGGRFTDPLPGTFAELTSAVAAGIGPRLGPGAVFYGQSFGALLAYEVAVALGRAGPAAVVAASAPAPADWERTVLPVAADPAAGAERLLAECGLTVPDDDAVRALVLAVLRADIAVGATYRHRPGVPARFAVHALAGAADTGASPPGTWAGTTTGPFTSAVLPGGHLLVAPGDPGPADLLRTLCLGARSDLHSDHHDR</sequence>
<dbReference type="Pfam" id="PF00975">
    <property type="entry name" value="Thioesterase"/>
    <property type="match status" value="1"/>
</dbReference>
<dbReference type="Gene3D" id="3.40.50.1820">
    <property type="entry name" value="alpha/beta hydrolase"/>
    <property type="match status" value="1"/>
</dbReference>
<dbReference type="InterPro" id="IPR012223">
    <property type="entry name" value="TEII"/>
</dbReference>
<feature type="domain" description="Thioesterase" evidence="2">
    <location>
        <begin position="27"/>
        <end position="228"/>
    </location>
</feature>
<reference evidence="4" key="1">
    <citation type="submission" date="2016-10" db="EMBL/GenBank/DDBJ databases">
        <authorList>
            <person name="Varghese N."/>
            <person name="Submissions S."/>
        </authorList>
    </citation>
    <scope>NUCLEOTIDE SEQUENCE [LARGE SCALE GENOMIC DNA]</scope>
    <source>
        <strain evidence="4">CGMCC 4.6609</strain>
    </source>
</reference>
<evidence type="ECO:0000313" key="3">
    <source>
        <dbReference type="EMBL" id="SDO45481.1"/>
    </source>
</evidence>
<dbReference type="PANTHER" id="PTHR11487:SF0">
    <property type="entry name" value="S-ACYL FATTY ACID SYNTHASE THIOESTERASE, MEDIUM CHAIN"/>
    <property type="match status" value="1"/>
</dbReference>
<dbReference type="OrthoDB" id="4169718at2"/>
<evidence type="ECO:0000259" key="2">
    <source>
        <dbReference type="Pfam" id="PF00975"/>
    </source>
</evidence>
<proteinExistence type="inferred from homology"/>
<dbReference type="SUPFAM" id="SSF53474">
    <property type="entry name" value="alpha/beta-Hydrolases"/>
    <property type="match status" value="1"/>
</dbReference>
<dbReference type="EMBL" id="FNIX01000002">
    <property type="protein sequence ID" value="SDO45481.1"/>
    <property type="molecule type" value="Genomic_DNA"/>
</dbReference>
<dbReference type="PANTHER" id="PTHR11487">
    <property type="entry name" value="THIOESTERASE"/>
    <property type="match status" value="1"/>
</dbReference>
<comment type="similarity">
    <text evidence="1">Belongs to the thioesterase family.</text>
</comment>
<dbReference type="AlphaFoldDB" id="A0A1H0JQ22"/>
<dbReference type="RefSeq" id="WP_090096551.1">
    <property type="nucleotide sequence ID" value="NZ_FNIX01000002.1"/>
</dbReference>
<organism evidence="3 4">
    <name type="scientific">Lentzea jiangxiensis</name>
    <dbReference type="NCBI Taxonomy" id="641025"/>
    <lineage>
        <taxon>Bacteria</taxon>
        <taxon>Bacillati</taxon>
        <taxon>Actinomycetota</taxon>
        <taxon>Actinomycetes</taxon>
        <taxon>Pseudonocardiales</taxon>
        <taxon>Pseudonocardiaceae</taxon>
        <taxon>Lentzea</taxon>
    </lineage>
</organism>
<dbReference type="GO" id="GO:0008610">
    <property type="term" value="P:lipid biosynthetic process"/>
    <property type="evidence" value="ECO:0007669"/>
    <property type="project" value="TreeGrafter"/>
</dbReference>
<name>A0A1H0JQ22_9PSEU</name>
<dbReference type="STRING" id="641025.SAMN05421507_102581"/>